<feature type="region of interest" description="Disordered" evidence="7">
    <location>
        <begin position="358"/>
        <end position="399"/>
    </location>
</feature>
<evidence type="ECO:0000259" key="8">
    <source>
        <dbReference type="Pfam" id="PF11618"/>
    </source>
</evidence>
<dbReference type="Gene3D" id="2.60.40.150">
    <property type="entry name" value="C2 domain"/>
    <property type="match status" value="1"/>
</dbReference>
<dbReference type="EMBL" id="CADEPM010000004">
    <property type="protein sequence ID" value="CAB3403825.1"/>
    <property type="molecule type" value="Genomic_DNA"/>
</dbReference>
<proteinExistence type="inferred from homology"/>
<dbReference type="Proteomes" id="UP000494206">
    <property type="component" value="Unassembled WGS sequence"/>
</dbReference>
<evidence type="ECO:0000256" key="1">
    <source>
        <dbReference type="ARBA" id="ARBA00004138"/>
    </source>
</evidence>
<dbReference type="InterPro" id="IPR031139">
    <property type="entry name" value="RPGRIP1_fam"/>
</dbReference>
<evidence type="ECO:0000256" key="6">
    <source>
        <dbReference type="SAM" id="Coils"/>
    </source>
</evidence>
<feature type="region of interest" description="Disordered" evidence="7">
    <location>
        <begin position="131"/>
        <end position="170"/>
    </location>
</feature>
<dbReference type="SUPFAM" id="SSF49562">
    <property type="entry name" value="C2 domain (Calcium/lipid-binding domain, CaLB)"/>
    <property type="match status" value="1"/>
</dbReference>
<evidence type="ECO:0000256" key="4">
    <source>
        <dbReference type="ARBA" id="ARBA00023069"/>
    </source>
</evidence>
<dbReference type="PANTHER" id="PTHR14240">
    <property type="entry name" value="RETINITIS PIGMENTOSA GTPASE REGULATOR-INTERACTING PROTEIN"/>
    <property type="match status" value="1"/>
</dbReference>
<evidence type="ECO:0000256" key="7">
    <source>
        <dbReference type="SAM" id="MobiDB-lite"/>
    </source>
</evidence>
<evidence type="ECO:0000256" key="3">
    <source>
        <dbReference type="ARBA" id="ARBA00023054"/>
    </source>
</evidence>
<comment type="similarity">
    <text evidence="2">Belongs to the RPGRIP1 family.</text>
</comment>
<dbReference type="OrthoDB" id="2133912at2759"/>
<dbReference type="GO" id="GO:1905515">
    <property type="term" value="P:non-motile cilium assembly"/>
    <property type="evidence" value="ECO:0007669"/>
    <property type="project" value="TreeGrafter"/>
</dbReference>
<sequence length="1264" mass="143891">MATRAGFGSAVSNSILFHELLSPCEVNQRYPIETWSRPQLEDRFHNATEEVQNLQKKVKDLEKQLTTFNSRFRRNLLERKHREQQVVEREKYDDLVKENQILEMKLKSAKHQLLIYTAPSARAMTTSAMTGRSTFRQPPSTHRQRPPFSGVSIDRGMPASGRKRSETELLRLGTDEKLTIVKLNRTLKTKNDEIAELKRTIEKLKEGKVLSPSKSSSENNNEEDEDDKKSIVSELSEMSSASSDHTPSPKKPKKAAPEPTRNVEIAAEKKLLDKLRIAENDLQLLKNENEVLKNANEKLIQQTLNKSTDYGEKQSIEDKKKVVELEEQLKDTEKRLKEAERRHRDYEKKIETLRQHYKAQTTTTAAQSRPASEPKASQNALEEPLFEETETKRRASQRELMRMRQDDDDLLSRLHSEVAEILKSHDVQIEDVAIMDSGEGLKKLARWQKMYSELYEELEKVRNMLVVQHDITQKQTIEISLLQDELTRLKTLNAEKLMKAKEVLEEKQKKIFSLEEQIRAIAYADQNEIPIISAEKSLPTTNTDLSIHLVNVRPLAGTTTKFFFSLEFFDFQLETTPIVEPKQQKMDFTTVYNVVVSNLLIHYLQTNGITIEMYKPGKDHYQLIAAGTVSLAPLLDPKIVNKYCSEIRLRSIDTGEEICILQYEIEVTQPFTETFKRFRKTDIARTMLPLDIDETEVKEEYEPLTVMVNRIQGLETKGKEYCVVYELLSFSPFFTDFSTDVEILAKRDISIPKTEATRELFLKSNISFYVIENVPKSDGVLAMLHLPLLPLLKTGGAIKGTFPMTDVSENASSLSLDICIMWKHEIPAFLPAAFSPPTQPSPPPPPPLPPAVQEVGALPPKRPSKQFDVSVVEELPDSPPKPAEERRMTQIVRTSSVQLLTREESQSPSSSPSPGRSESTQDVLSPPSKPTPLVFDYPSYPFANTKDDEEEIETVSAKSEDVPKSPPKSETPIPIEEKVSQPSSPEKQPESRSPSTPPTQRIAVDEEIISEHSIHSESPPQSAESMKNSQKDEIRSLLGVLPPIAKPRNNISEQQKSDNRNVVFTEPLHHSIPPSESSSTSSPRRAEKGPVALPEFEGHGVIKSLQQESPPDPTIDPAIYVTIRLEKITVVQYSRLLMKYFDDATFYIDWGFLDIPIETTRSTGFKLPRAAEESLDLDFEKKFNLTRRQVKLLEQWIDLSNRVDFTIIAEMPEEEEIGVAQLVLYRNNSDNLNTTIDFLDVNGEHLAELQLSLQYSPELLQRLR</sequence>
<feature type="compositionally biased region" description="Basic and acidic residues" evidence="7">
    <location>
        <begin position="389"/>
        <end position="399"/>
    </location>
</feature>
<dbReference type="PANTHER" id="PTHR14240:SF1">
    <property type="entry name" value="PROTEIN FANTOM-RELATED"/>
    <property type="match status" value="1"/>
</dbReference>
<evidence type="ECO:0000256" key="5">
    <source>
        <dbReference type="ARBA" id="ARBA00023273"/>
    </source>
</evidence>
<keyword evidence="4" id="KW-0969">Cilium</keyword>
<feature type="coiled-coil region" evidence="6">
    <location>
        <begin position="180"/>
        <end position="207"/>
    </location>
</feature>
<dbReference type="Pfam" id="PF11618">
    <property type="entry name" value="C2-C2_1"/>
    <property type="match status" value="1"/>
</dbReference>
<feature type="coiled-coil region" evidence="6">
    <location>
        <begin position="268"/>
        <end position="356"/>
    </location>
</feature>
<comment type="subcellular location">
    <subcellularLocation>
        <location evidence="1">Cell projection</location>
        <location evidence="1">Cilium</location>
    </subcellularLocation>
</comment>
<feature type="compositionally biased region" description="Pro residues" evidence="7">
    <location>
        <begin position="837"/>
        <end position="850"/>
    </location>
</feature>
<evidence type="ECO:0000256" key="2">
    <source>
        <dbReference type="ARBA" id="ARBA00006042"/>
    </source>
</evidence>
<feature type="coiled-coil region" evidence="6">
    <location>
        <begin position="37"/>
        <end position="112"/>
    </location>
</feature>
<protein>
    <recommendedName>
        <fullName evidence="8">RPGR-interacting protein 1 first C2 domain-containing protein</fullName>
    </recommendedName>
</protein>
<name>A0A8S1EUK4_9PELO</name>
<feature type="compositionally biased region" description="Low complexity" evidence="7">
    <location>
        <begin position="906"/>
        <end position="918"/>
    </location>
</feature>
<feature type="compositionally biased region" description="Low complexity" evidence="7">
    <location>
        <begin position="980"/>
        <end position="994"/>
    </location>
</feature>
<organism evidence="9 10">
    <name type="scientific">Caenorhabditis bovis</name>
    <dbReference type="NCBI Taxonomy" id="2654633"/>
    <lineage>
        <taxon>Eukaryota</taxon>
        <taxon>Metazoa</taxon>
        <taxon>Ecdysozoa</taxon>
        <taxon>Nematoda</taxon>
        <taxon>Chromadorea</taxon>
        <taxon>Rhabditida</taxon>
        <taxon>Rhabditina</taxon>
        <taxon>Rhabditomorpha</taxon>
        <taxon>Rhabditoidea</taxon>
        <taxon>Rhabditidae</taxon>
        <taxon>Peloderinae</taxon>
        <taxon>Caenorhabditis</taxon>
    </lineage>
</organism>
<evidence type="ECO:0000313" key="10">
    <source>
        <dbReference type="Proteomes" id="UP000494206"/>
    </source>
</evidence>
<dbReference type="InterPro" id="IPR021656">
    <property type="entry name" value="C2-C2_1"/>
</dbReference>
<feature type="region of interest" description="Disordered" evidence="7">
    <location>
        <begin position="208"/>
        <end position="263"/>
    </location>
</feature>
<feature type="compositionally biased region" description="Polar residues" evidence="7">
    <location>
        <begin position="358"/>
        <end position="380"/>
    </location>
</feature>
<keyword evidence="10" id="KW-1185">Reference proteome</keyword>
<keyword evidence="3 6" id="KW-0175">Coiled coil</keyword>
<feature type="compositionally biased region" description="Polar residues" evidence="7">
    <location>
        <begin position="1019"/>
        <end position="1028"/>
    </location>
</feature>
<dbReference type="GO" id="GO:0035869">
    <property type="term" value="C:ciliary transition zone"/>
    <property type="evidence" value="ECO:0007669"/>
    <property type="project" value="TreeGrafter"/>
</dbReference>
<comment type="caution">
    <text evidence="9">The sequence shown here is derived from an EMBL/GenBank/DDBJ whole genome shotgun (WGS) entry which is preliminary data.</text>
</comment>
<gene>
    <name evidence="9" type="ORF">CBOVIS_LOCUS6238</name>
</gene>
<feature type="region of interest" description="Disordered" evidence="7">
    <location>
        <begin position="1066"/>
        <end position="1089"/>
    </location>
</feature>
<feature type="compositionally biased region" description="Low complexity" evidence="7">
    <location>
        <begin position="1071"/>
        <end position="1083"/>
    </location>
</feature>
<feature type="compositionally biased region" description="Polar residues" evidence="7">
    <location>
        <begin position="131"/>
        <end position="141"/>
    </location>
</feature>
<feature type="domain" description="RPGR-interacting protein 1 first C2" evidence="8">
    <location>
        <begin position="555"/>
        <end position="670"/>
    </location>
</feature>
<feature type="compositionally biased region" description="Low complexity" evidence="7">
    <location>
        <begin position="232"/>
        <end position="243"/>
    </location>
</feature>
<keyword evidence="5" id="KW-0966">Cell projection</keyword>
<feature type="region of interest" description="Disordered" evidence="7">
    <location>
        <begin position="833"/>
        <end position="1031"/>
    </location>
</feature>
<dbReference type="GO" id="GO:0005856">
    <property type="term" value="C:cytoskeleton"/>
    <property type="evidence" value="ECO:0007669"/>
    <property type="project" value="UniProtKB-ARBA"/>
</dbReference>
<accession>A0A8S1EUK4</accession>
<evidence type="ECO:0000313" key="9">
    <source>
        <dbReference type="EMBL" id="CAB3403825.1"/>
    </source>
</evidence>
<dbReference type="InterPro" id="IPR035892">
    <property type="entry name" value="C2_domain_sf"/>
</dbReference>
<dbReference type="AlphaFoldDB" id="A0A8S1EUK4"/>
<reference evidence="9 10" key="1">
    <citation type="submission" date="2020-04" db="EMBL/GenBank/DDBJ databases">
        <authorList>
            <person name="Laetsch R D."/>
            <person name="Stevens L."/>
            <person name="Kumar S."/>
            <person name="Blaxter L. M."/>
        </authorList>
    </citation>
    <scope>NUCLEOTIDE SEQUENCE [LARGE SCALE GENOMIC DNA]</scope>
</reference>